<sequence>MKDMTLVIDDVEYVNHKGKLGFFFFFLDIGIFLLGLGHVPLTGQTHKPKTKRSPPTAAPCLQLAGSITFIAYACFACGGVPEPSMHLANGHSPTSSSCDAVLRRRCRAPASFLKTRASPTKPHSVTLLIFTGAKSTMEADVKMFESETWTDVRLNRQPAVTQKRRSLVASMENVDGREMWNGVA</sequence>
<gene>
    <name evidence="2" type="ORF">PIB30_011541</name>
</gene>
<comment type="caution">
    <text evidence="2">The sequence shown here is derived from an EMBL/GenBank/DDBJ whole genome shotgun (WGS) entry which is preliminary data.</text>
</comment>
<dbReference type="EMBL" id="JASCZI010090649">
    <property type="protein sequence ID" value="MED6144039.1"/>
    <property type="molecule type" value="Genomic_DNA"/>
</dbReference>
<evidence type="ECO:0000256" key="1">
    <source>
        <dbReference type="SAM" id="Phobius"/>
    </source>
</evidence>
<dbReference type="Proteomes" id="UP001341840">
    <property type="component" value="Unassembled WGS sequence"/>
</dbReference>
<keyword evidence="3" id="KW-1185">Reference proteome</keyword>
<reference evidence="2 3" key="1">
    <citation type="journal article" date="2023" name="Plants (Basel)">
        <title>Bridging the Gap: Combining Genomics and Transcriptomics Approaches to Understand Stylosanthes scabra, an Orphan Legume from the Brazilian Caatinga.</title>
        <authorList>
            <person name="Ferreira-Neto J.R.C."/>
            <person name="da Silva M.D."/>
            <person name="Binneck E."/>
            <person name="de Melo N.F."/>
            <person name="da Silva R.H."/>
            <person name="de Melo A.L.T.M."/>
            <person name="Pandolfi V."/>
            <person name="Bustamante F.O."/>
            <person name="Brasileiro-Vidal A.C."/>
            <person name="Benko-Iseppon A.M."/>
        </authorList>
    </citation>
    <scope>NUCLEOTIDE SEQUENCE [LARGE SCALE GENOMIC DNA]</scope>
    <source>
        <tissue evidence="2">Leaves</tissue>
    </source>
</reference>
<keyword evidence="1" id="KW-0472">Membrane</keyword>
<keyword evidence="1" id="KW-1133">Transmembrane helix</keyword>
<proteinExistence type="predicted"/>
<evidence type="ECO:0000313" key="2">
    <source>
        <dbReference type="EMBL" id="MED6144039.1"/>
    </source>
</evidence>
<name>A0ABU6T5P2_9FABA</name>
<evidence type="ECO:0000313" key="3">
    <source>
        <dbReference type="Proteomes" id="UP001341840"/>
    </source>
</evidence>
<accession>A0ABU6T5P2</accession>
<protein>
    <submittedName>
        <fullName evidence="2">Uncharacterized protein</fullName>
    </submittedName>
</protein>
<feature type="transmembrane region" description="Helical" evidence="1">
    <location>
        <begin position="20"/>
        <end position="41"/>
    </location>
</feature>
<organism evidence="2 3">
    <name type="scientific">Stylosanthes scabra</name>
    <dbReference type="NCBI Taxonomy" id="79078"/>
    <lineage>
        <taxon>Eukaryota</taxon>
        <taxon>Viridiplantae</taxon>
        <taxon>Streptophyta</taxon>
        <taxon>Embryophyta</taxon>
        <taxon>Tracheophyta</taxon>
        <taxon>Spermatophyta</taxon>
        <taxon>Magnoliopsida</taxon>
        <taxon>eudicotyledons</taxon>
        <taxon>Gunneridae</taxon>
        <taxon>Pentapetalae</taxon>
        <taxon>rosids</taxon>
        <taxon>fabids</taxon>
        <taxon>Fabales</taxon>
        <taxon>Fabaceae</taxon>
        <taxon>Papilionoideae</taxon>
        <taxon>50 kb inversion clade</taxon>
        <taxon>dalbergioids sensu lato</taxon>
        <taxon>Dalbergieae</taxon>
        <taxon>Pterocarpus clade</taxon>
        <taxon>Stylosanthes</taxon>
    </lineage>
</organism>
<keyword evidence="1" id="KW-0812">Transmembrane</keyword>